<dbReference type="Gene3D" id="3.40.50.2000">
    <property type="entry name" value="Glycogen Phosphorylase B"/>
    <property type="match status" value="2"/>
</dbReference>
<dbReference type="EMBL" id="JACOOZ010000011">
    <property type="protein sequence ID" value="MBC5668870.1"/>
    <property type="molecule type" value="Genomic_DNA"/>
</dbReference>
<accession>A0ABR7F5I5</accession>
<dbReference type="Pfam" id="PF09314">
    <property type="entry name" value="DUF1972"/>
    <property type="match status" value="1"/>
</dbReference>
<sequence>MNSNFTDTSKRHIFIVGCKGIPTRYGGFETFVDKLTEYTKDKSIQYHVSRILDDSEYDENNTEYEYNGAHCFDIKQRMGGPQKAIFYDVDAIKYSIDYIKKYNLKEPVIYVLACRIGPFIGKFKREIHELGGQLYVNPDGHEWKRAKWSAPVRKYWKISERLMVKNADLLICDSIGIENYIKEDYKKYNPKTTFIAYGAETSKSTLADDDSKVKEWFSRFNVKFKNYYVVVGRFVPENNFEAIIREFMKSKTKKDLVIVTDYQNNVFYDGLLKSTGFNKDRRIKFVGTVYDQPLLKKIRENAFAYIHGHSVGGTNPSLLEALGLTDVNLLFDVIFNREVAEDGAKYWSLDDGDLAALIDKTDNMSENEIETIGNKAKKRIDNFYNWEYITEKYQKLFRK</sequence>
<evidence type="ECO:0000313" key="4">
    <source>
        <dbReference type="Proteomes" id="UP000597877"/>
    </source>
</evidence>
<comment type="caution">
    <text evidence="3">The sequence shown here is derived from an EMBL/GenBank/DDBJ whole genome shotgun (WGS) entry which is preliminary data.</text>
</comment>
<evidence type="ECO:0000259" key="2">
    <source>
        <dbReference type="Pfam" id="PF09314"/>
    </source>
</evidence>
<dbReference type="NCBIfam" id="NF046071">
    <property type="entry name" value="B1-4RhmsylTfaseCps2T"/>
    <property type="match status" value="1"/>
</dbReference>
<evidence type="ECO:0000313" key="3">
    <source>
        <dbReference type="EMBL" id="MBC5668870.1"/>
    </source>
</evidence>
<keyword evidence="4" id="KW-1185">Reference proteome</keyword>
<dbReference type="InterPro" id="IPR015393">
    <property type="entry name" value="DUF1972"/>
</dbReference>
<dbReference type="Proteomes" id="UP000597877">
    <property type="component" value="Unassembled WGS sequence"/>
</dbReference>
<dbReference type="SUPFAM" id="SSF53756">
    <property type="entry name" value="UDP-Glycosyltransferase/glycogen phosphorylase"/>
    <property type="match status" value="1"/>
</dbReference>
<name>A0ABR7F5I5_9FIRM</name>
<keyword evidence="1" id="KW-0808">Transferase</keyword>
<proteinExistence type="predicted"/>
<reference evidence="3 4" key="1">
    <citation type="submission" date="2020-08" db="EMBL/GenBank/DDBJ databases">
        <title>Genome public.</title>
        <authorList>
            <person name="Liu C."/>
            <person name="Sun Q."/>
        </authorList>
    </citation>
    <scope>NUCLEOTIDE SEQUENCE [LARGE SCALE GENOMIC DNA]</scope>
    <source>
        <strain evidence="3 4">BX4</strain>
    </source>
</reference>
<feature type="domain" description="DUF1972" evidence="2">
    <location>
        <begin position="11"/>
        <end position="200"/>
    </location>
</feature>
<gene>
    <name evidence="3" type="ORF">H8S00_12920</name>
</gene>
<organism evidence="3 4">
    <name type="scientific">Eubacterium segne</name>
    <dbReference type="NCBI Taxonomy" id="2763045"/>
    <lineage>
        <taxon>Bacteria</taxon>
        <taxon>Bacillati</taxon>
        <taxon>Bacillota</taxon>
        <taxon>Clostridia</taxon>
        <taxon>Eubacteriales</taxon>
        <taxon>Eubacteriaceae</taxon>
        <taxon>Eubacterium</taxon>
    </lineage>
</organism>
<protein>
    <submittedName>
        <fullName evidence="3">DUF1972 domain-containing protein</fullName>
    </submittedName>
</protein>
<dbReference type="PANTHER" id="PTHR46401:SF2">
    <property type="entry name" value="GLYCOSYLTRANSFERASE WBBK-RELATED"/>
    <property type="match status" value="1"/>
</dbReference>
<dbReference type="PANTHER" id="PTHR46401">
    <property type="entry name" value="GLYCOSYLTRANSFERASE WBBK-RELATED"/>
    <property type="match status" value="1"/>
</dbReference>
<evidence type="ECO:0000256" key="1">
    <source>
        <dbReference type="ARBA" id="ARBA00022679"/>
    </source>
</evidence>